<name>N1QK28_SPHMS</name>
<dbReference type="OrthoDB" id="4167490at2759"/>
<dbReference type="HOGENOM" id="CLU_731560_0_0_1"/>
<dbReference type="RefSeq" id="XP_016765676.1">
    <property type="nucleotide sequence ID" value="XM_016903716.1"/>
</dbReference>
<dbReference type="AlphaFoldDB" id="N1QK28"/>
<accession>N1QK28</accession>
<dbReference type="Proteomes" id="UP000016931">
    <property type="component" value="Unassembled WGS sequence"/>
</dbReference>
<dbReference type="eggNOG" id="ENOG502T0X6">
    <property type="taxonomic scope" value="Eukaryota"/>
</dbReference>
<proteinExistence type="predicted"/>
<evidence type="ECO:0000313" key="3">
    <source>
        <dbReference type="Proteomes" id="UP000016931"/>
    </source>
</evidence>
<evidence type="ECO:0000256" key="1">
    <source>
        <dbReference type="SAM" id="MobiDB-lite"/>
    </source>
</evidence>
<organism evidence="2 3">
    <name type="scientific">Sphaerulina musiva (strain SO2202)</name>
    <name type="common">Poplar stem canker fungus</name>
    <name type="synonym">Septoria musiva</name>
    <dbReference type="NCBI Taxonomy" id="692275"/>
    <lineage>
        <taxon>Eukaryota</taxon>
        <taxon>Fungi</taxon>
        <taxon>Dikarya</taxon>
        <taxon>Ascomycota</taxon>
        <taxon>Pezizomycotina</taxon>
        <taxon>Dothideomycetes</taxon>
        <taxon>Dothideomycetidae</taxon>
        <taxon>Mycosphaerellales</taxon>
        <taxon>Mycosphaerellaceae</taxon>
        <taxon>Sphaerulina</taxon>
    </lineage>
</organism>
<reference evidence="2 3" key="1">
    <citation type="journal article" date="2012" name="PLoS Pathog.">
        <title>Diverse lifestyles and strategies of plant pathogenesis encoded in the genomes of eighteen Dothideomycetes fungi.</title>
        <authorList>
            <person name="Ohm R.A."/>
            <person name="Feau N."/>
            <person name="Henrissat B."/>
            <person name="Schoch C.L."/>
            <person name="Horwitz B.A."/>
            <person name="Barry K.W."/>
            <person name="Condon B.J."/>
            <person name="Copeland A.C."/>
            <person name="Dhillon B."/>
            <person name="Glaser F."/>
            <person name="Hesse C.N."/>
            <person name="Kosti I."/>
            <person name="LaButti K."/>
            <person name="Lindquist E.A."/>
            <person name="Lucas S."/>
            <person name="Salamov A.A."/>
            <person name="Bradshaw R.E."/>
            <person name="Ciuffetti L."/>
            <person name="Hamelin R.C."/>
            <person name="Kema G.H.J."/>
            <person name="Lawrence C."/>
            <person name="Scott J.A."/>
            <person name="Spatafora J.W."/>
            <person name="Turgeon B.G."/>
            <person name="de Wit P.J.G.M."/>
            <person name="Zhong S."/>
            <person name="Goodwin S.B."/>
            <person name="Grigoriev I.V."/>
        </authorList>
    </citation>
    <scope>NUCLEOTIDE SEQUENCE [LARGE SCALE GENOMIC DNA]</scope>
    <source>
        <strain evidence="2 3">SO2202</strain>
    </source>
</reference>
<gene>
    <name evidence="2" type="ORF">SEPMUDRAFT_146539</name>
</gene>
<keyword evidence="3" id="KW-1185">Reference proteome</keyword>
<feature type="region of interest" description="Disordered" evidence="1">
    <location>
        <begin position="1"/>
        <end position="65"/>
    </location>
</feature>
<evidence type="ECO:0000313" key="2">
    <source>
        <dbReference type="EMBL" id="EMF17555.1"/>
    </source>
</evidence>
<dbReference type="GeneID" id="27900853"/>
<dbReference type="OMA" id="WEGSMAG"/>
<protein>
    <submittedName>
        <fullName evidence="2">Uncharacterized protein</fullName>
    </submittedName>
</protein>
<sequence length="330" mass="36566">MAGLDDLTPLRIRGKRRGTPAEKWKTGRRRKPELQKRPCSFEHGTNSAGTPSVRPRKQRPVQQVSPLEDLPAEILQAIFDYAGNIDLPVVSRPLAAKLSNSQHLQTELTNRLLAPVLNVATDTSSAKDRRAATRLLNSRFMTWQFFKSWLSRFSAASAPNRAPEDTEESSWAFVWSSLHPSRALLPPKKLLLPPFSEDKVSFLSTLLNGTTEIADLDPSYGELAFDCLVAAIHAGNTDVVDLLLKAGLKSSTELLRIAVADAGCNQDIVQMLVSAGTASRPRATASKSAIDLLDQDLWSWAEQARQQGNVRGPWLISYLQDLQREHIARR</sequence>
<dbReference type="EMBL" id="KB456260">
    <property type="protein sequence ID" value="EMF17555.1"/>
    <property type="molecule type" value="Genomic_DNA"/>
</dbReference>